<comment type="subcellular location">
    <subcellularLocation>
        <location evidence="1">Membrane</location>
    </subcellularLocation>
</comment>
<dbReference type="Pfam" id="PF00083">
    <property type="entry name" value="Sugar_tr"/>
    <property type="match status" value="1"/>
</dbReference>
<dbReference type="InterPro" id="IPR036259">
    <property type="entry name" value="MFS_trans_sf"/>
</dbReference>
<proteinExistence type="predicted"/>
<dbReference type="PANTHER" id="PTHR23521">
    <property type="entry name" value="TRANSPORTER MFS SUPERFAMILY"/>
    <property type="match status" value="1"/>
</dbReference>
<feature type="transmembrane region" description="Helical" evidence="6">
    <location>
        <begin position="73"/>
        <end position="92"/>
    </location>
</feature>
<feature type="transmembrane region" description="Helical" evidence="6">
    <location>
        <begin position="328"/>
        <end position="347"/>
    </location>
</feature>
<evidence type="ECO:0000313" key="9">
    <source>
        <dbReference type="Proteomes" id="UP000193862"/>
    </source>
</evidence>
<reference evidence="8 9" key="1">
    <citation type="submission" date="2017-03" db="EMBL/GenBank/DDBJ databases">
        <authorList>
            <person name="Afonso C.L."/>
            <person name="Miller P.J."/>
            <person name="Scott M.A."/>
            <person name="Spackman E."/>
            <person name="Goraichik I."/>
            <person name="Dimitrov K.M."/>
            <person name="Suarez D.L."/>
            <person name="Swayne D.E."/>
        </authorList>
    </citation>
    <scope>NUCLEOTIDE SEQUENCE [LARGE SCALE GENOMIC DNA]</scope>
    <source>
        <strain evidence="8 9">CECT 8620</strain>
    </source>
</reference>
<feature type="transmembrane region" description="Helical" evidence="6">
    <location>
        <begin position="131"/>
        <end position="150"/>
    </location>
</feature>
<name>A0A1Y5SNK1_9RHOB</name>
<feature type="transmembrane region" description="Helical" evidence="6">
    <location>
        <begin position="353"/>
        <end position="372"/>
    </location>
</feature>
<dbReference type="PANTHER" id="PTHR23521:SF3">
    <property type="entry name" value="MFS TRANSPORTER"/>
    <property type="match status" value="1"/>
</dbReference>
<dbReference type="InterPro" id="IPR020846">
    <property type="entry name" value="MFS_dom"/>
</dbReference>
<feature type="transmembrane region" description="Helical" evidence="6">
    <location>
        <begin position="42"/>
        <end position="61"/>
    </location>
</feature>
<dbReference type="AlphaFoldDB" id="A0A1Y5SNK1"/>
<feature type="transmembrane region" description="Helical" evidence="6">
    <location>
        <begin position="288"/>
        <end position="308"/>
    </location>
</feature>
<evidence type="ECO:0000256" key="1">
    <source>
        <dbReference type="ARBA" id="ARBA00004370"/>
    </source>
</evidence>
<dbReference type="EMBL" id="FWFS01000006">
    <property type="protein sequence ID" value="SLN44671.1"/>
    <property type="molecule type" value="Genomic_DNA"/>
</dbReference>
<keyword evidence="2 6" id="KW-0812">Transmembrane</keyword>
<dbReference type="CDD" id="cd17477">
    <property type="entry name" value="MFS_YcaD_like"/>
    <property type="match status" value="1"/>
</dbReference>
<feature type="compositionally biased region" description="Basic and acidic residues" evidence="5">
    <location>
        <begin position="424"/>
        <end position="434"/>
    </location>
</feature>
<dbReference type="SUPFAM" id="SSF103473">
    <property type="entry name" value="MFS general substrate transporter"/>
    <property type="match status" value="1"/>
</dbReference>
<sequence length="434" mass="45631">MFNVLKSSYALLLGMMLLMIGNGLQGTLLGVRGPLEGFSTTSMSFIMSAYFAGFMGGSRAAPLMIRRVGHVRVFAAVASFISAALIIFPAVTDPYAWFGLRVVLGFCFASVYVTAESWLNNSATNETRGKALSLYMMVQMAGIVIAQWIVTRGDPSGFILFIVPSVLVSISFAPILLTVSPAPPHAATKDLPIRELFRISPLGCAGMLLTGGVFAAQYGMSAVYATLAGLTVDQLSLFIALIYVGAVVLQYPIGWISDRIDRRILIAVIALIGALAAIFGAVMPTTPLSVYVAAFLIGGMTNPLYSLLIAHTGDFMQPEDMASTSGGLLFLNGVGAVAGPLVAGLMLEQIGPSGYWVLQGALLAVVAGYALWRTTRRAAPASEDTASYVSILPTASPMAVEFAQEWAAETALAEQAEQAEEAAQDARGDAGDAA</sequence>
<dbReference type="Gene3D" id="1.20.1250.20">
    <property type="entry name" value="MFS general substrate transporter like domains"/>
    <property type="match status" value="2"/>
</dbReference>
<dbReference type="Proteomes" id="UP000193862">
    <property type="component" value="Unassembled WGS sequence"/>
</dbReference>
<evidence type="ECO:0000256" key="6">
    <source>
        <dbReference type="SAM" id="Phobius"/>
    </source>
</evidence>
<feature type="transmembrane region" description="Helical" evidence="6">
    <location>
        <begin position="264"/>
        <end position="282"/>
    </location>
</feature>
<dbReference type="InterPro" id="IPR005828">
    <property type="entry name" value="MFS_sugar_transport-like"/>
</dbReference>
<dbReference type="OrthoDB" id="9810614at2"/>
<accession>A0A1Y5SNK1</accession>
<dbReference type="InterPro" id="IPR011701">
    <property type="entry name" value="MFS"/>
</dbReference>
<dbReference type="Pfam" id="PF07690">
    <property type="entry name" value="MFS_1"/>
    <property type="match status" value="1"/>
</dbReference>
<keyword evidence="3 6" id="KW-1133">Transmembrane helix</keyword>
<dbReference type="PROSITE" id="PS50850">
    <property type="entry name" value="MFS"/>
    <property type="match status" value="1"/>
</dbReference>
<evidence type="ECO:0000256" key="5">
    <source>
        <dbReference type="SAM" id="MobiDB-lite"/>
    </source>
</evidence>
<keyword evidence="4 6" id="KW-0472">Membrane</keyword>
<evidence type="ECO:0000259" key="7">
    <source>
        <dbReference type="PROSITE" id="PS50850"/>
    </source>
</evidence>
<feature type="transmembrane region" description="Helical" evidence="6">
    <location>
        <begin position="98"/>
        <end position="119"/>
    </location>
</feature>
<evidence type="ECO:0000256" key="4">
    <source>
        <dbReference type="ARBA" id="ARBA00023136"/>
    </source>
</evidence>
<evidence type="ECO:0000313" key="8">
    <source>
        <dbReference type="EMBL" id="SLN44671.1"/>
    </source>
</evidence>
<dbReference type="InterPro" id="IPR047200">
    <property type="entry name" value="MFS_YcaD-like"/>
</dbReference>
<dbReference type="GO" id="GO:0022857">
    <property type="term" value="F:transmembrane transporter activity"/>
    <property type="evidence" value="ECO:0007669"/>
    <property type="project" value="InterPro"/>
</dbReference>
<feature type="domain" description="Major facilitator superfamily (MFS) profile" evidence="7">
    <location>
        <begin position="7"/>
        <end position="378"/>
    </location>
</feature>
<feature type="region of interest" description="Disordered" evidence="5">
    <location>
        <begin position="411"/>
        <end position="434"/>
    </location>
</feature>
<protein>
    <submittedName>
        <fullName evidence="8">Putative MFS-type transporter YcaD</fullName>
    </submittedName>
</protein>
<feature type="transmembrane region" description="Helical" evidence="6">
    <location>
        <begin position="199"/>
        <end position="220"/>
    </location>
</feature>
<feature type="transmembrane region" description="Helical" evidence="6">
    <location>
        <begin position="156"/>
        <end position="179"/>
    </location>
</feature>
<gene>
    <name evidence="8" type="primary">ycaD</name>
    <name evidence="8" type="ORF">AQS8620_01806</name>
</gene>
<keyword evidence="9" id="KW-1185">Reference proteome</keyword>
<feature type="transmembrane region" description="Helical" evidence="6">
    <location>
        <begin position="235"/>
        <end position="252"/>
    </location>
</feature>
<evidence type="ECO:0000256" key="2">
    <source>
        <dbReference type="ARBA" id="ARBA00022692"/>
    </source>
</evidence>
<dbReference type="RefSeq" id="WP_085836509.1">
    <property type="nucleotide sequence ID" value="NZ_FWFS01000006.1"/>
</dbReference>
<organism evidence="8 9">
    <name type="scientific">Aquimixticola soesokkakensis</name>
    <dbReference type="NCBI Taxonomy" id="1519096"/>
    <lineage>
        <taxon>Bacteria</taxon>
        <taxon>Pseudomonadati</taxon>
        <taxon>Pseudomonadota</taxon>
        <taxon>Alphaproteobacteria</taxon>
        <taxon>Rhodobacterales</taxon>
        <taxon>Paracoccaceae</taxon>
        <taxon>Aquimixticola</taxon>
    </lineage>
</organism>
<dbReference type="GO" id="GO:0005886">
    <property type="term" value="C:plasma membrane"/>
    <property type="evidence" value="ECO:0007669"/>
    <property type="project" value="TreeGrafter"/>
</dbReference>
<evidence type="ECO:0000256" key="3">
    <source>
        <dbReference type="ARBA" id="ARBA00022989"/>
    </source>
</evidence>